<dbReference type="Proteomes" id="UP001360560">
    <property type="component" value="Unassembled WGS sequence"/>
</dbReference>
<gene>
    <name evidence="2" type="ORF">DASC09_040300</name>
</gene>
<keyword evidence="3" id="KW-1185">Reference proteome</keyword>
<comment type="caution">
    <text evidence="2">The sequence shown here is derived from an EMBL/GenBank/DDBJ whole genome shotgun (WGS) entry which is preliminary data.</text>
</comment>
<reference evidence="2 3" key="1">
    <citation type="journal article" date="2023" name="Elife">
        <title>Identification of key yeast species and microbe-microbe interactions impacting larval growth of Drosophila in the wild.</title>
        <authorList>
            <person name="Mure A."/>
            <person name="Sugiura Y."/>
            <person name="Maeda R."/>
            <person name="Honda K."/>
            <person name="Sakurai N."/>
            <person name="Takahashi Y."/>
            <person name="Watada M."/>
            <person name="Katoh T."/>
            <person name="Gotoh A."/>
            <person name="Gotoh Y."/>
            <person name="Taniguchi I."/>
            <person name="Nakamura K."/>
            <person name="Hayashi T."/>
            <person name="Katayama T."/>
            <person name="Uemura T."/>
            <person name="Hattori Y."/>
        </authorList>
    </citation>
    <scope>NUCLEOTIDE SEQUENCE [LARGE SCALE GENOMIC DNA]</scope>
    <source>
        <strain evidence="2 3">SC-9</strain>
    </source>
</reference>
<sequence length="157" mass="16619">MKLQTASITLTTYTLLASRVTYGFPVDSSQTVLIKRFDQDYNSTSIIEKFKDRLSSFWKDHSDLGVSAIAGAALAQAAGYSNSSSLSIPGVVPTGTNDDIIATTSFDASDSTDTTIANDYDSTDDDDSNSDGYKITATTSEAITGSDSTDQAYLSSS</sequence>
<organism evidence="2 3">
    <name type="scientific">Saccharomycopsis crataegensis</name>
    <dbReference type="NCBI Taxonomy" id="43959"/>
    <lineage>
        <taxon>Eukaryota</taxon>
        <taxon>Fungi</taxon>
        <taxon>Dikarya</taxon>
        <taxon>Ascomycota</taxon>
        <taxon>Saccharomycotina</taxon>
        <taxon>Saccharomycetes</taxon>
        <taxon>Saccharomycopsidaceae</taxon>
        <taxon>Saccharomycopsis</taxon>
    </lineage>
</organism>
<name>A0AAV5QQ99_9ASCO</name>
<dbReference type="AlphaFoldDB" id="A0AAV5QQ99"/>
<feature type="region of interest" description="Disordered" evidence="1">
    <location>
        <begin position="113"/>
        <end position="133"/>
    </location>
</feature>
<evidence type="ECO:0000313" key="2">
    <source>
        <dbReference type="EMBL" id="GMM36705.1"/>
    </source>
</evidence>
<dbReference type="GeneID" id="90074680"/>
<evidence type="ECO:0000313" key="3">
    <source>
        <dbReference type="Proteomes" id="UP001360560"/>
    </source>
</evidence>
<evidence type="ECO:0000256" key="1">
    <source>
        <dbReference type="SAM" id="MobiDB-lite"/>
    </source>
</evidence>
<protein>
    <submittedName>
        <fullName evidence="2">Uncharacterized protein</fullName>
    </submittedName>
</protein>
<proteinExistence type="predicted"/>
<accession>A0AAV5QQ99</accession>
<dbReference type="EMBL" id="BTFZ01000011">
    <property type="protein sequence ID" value="GMM36705.1"/>
    <property type="molecule type" value="Genomic_DNA"/>
</dbReference>
<dbReference type="RefSeq" id="XP_064853701.1">
    <property type="nucleotide sequence ID" value="XM_064997629.1"/>
</dbReference>